<reference evidence="4" key="1">
    <citation type="journal article" date="2015" name="Nature">
        <title>Complex archaea that bridge the gap between prokaryotes and eukaryotes.</title>
        <authorList>
            <person name="Spang A."/>
            <person name="Saw J.H."/>
            <person name="Jorgensen S.L."/>
            <person name="Zaremba-Niedzwiedzka K."/>
            <person name="Martijn J."/>
            <person name="Lind A.E."/>
            <person name="van Eijk R."/>
            <person name="Schleper C."/>
            <person name="Guy L."/>
            <person name="Ettema T.J."/>
        </authorList>
    </citation>
    <scope>NUCLEOTIDE SEQUENCE</scope>
</reference>
<evidence type="ECO:0000313" key="4">
    <source>
        <dbReference type="EMBL" id="KKM89613.1"/>
    </source>
</evidence>
<feature type="domain" description="Metalloprotease TldD/E N-terminal" evidence="1">
    <location>
        <begin position="29"/>
        <end position="91"/>
    </location>
</feature>
<dbReference type="GO" id="GO:0005829">
    <property type="term" value="C:cytosol"/>
    <property type="evidence" value="ECO:0007669"/>
    <property type="project" value="TreeGrafter"/>
</dbReference>
<evidence type="ECO:0000259" key="3">
    <source>
        <dbReference type="Pfam" id="PF19290"/>
    </source>
</evidence>
<gene>
    <name evidence="4" type="ORF">LCGC14_1246940</name>
</gene>
<dbReference type="PANTHER" id="PTHR43421:SF1">
    <property type="entry name" value="METALLOPROTEASE PMBA"/>
    <property type="match status" value="1"/>
</dbReference>
<dbReference type="InterPro" id="IPR045569">
    <property type="entry name" value="Metalloprtase-TldD/E_C"/>
</dbReference>
<evidence type="ECO:0008006" key="5">
    <source>
        <dbReference type="Google" id="ProtNLM"/>
    </source>
</evidence>
<dbReference type="Pfam" id="PF19290">
    <property type="entry name" value="PmbA_TldD_2nd"/>
    <property type="match status" value="1"/>
</dbReference>
<accession>A0A0F9L819</accession>
<dbReference type="InterPro" id="IPR045570">
    <property type="entry name" value="Metalloprtase-TldD/E_cen_dom"/>
</dbReference>
<evidence type="ECO:0000259" key="2">
    <source>
        <dbReference type="Pfam" id="PF19289"/>
    </source>
</evidence>
<dbReference type="InterPro" id="IPR035068">
    <property type="entry name" value="TldD/PmbA_N"/>
</dbReference>
<dbReference type="EMBL" id="LAZR01006793">
    <property type="protein sequence ID" value="KKM89613.1"/>
    <property type="molecule type" value="Genomic_DNA"/>
</dbReference>
<organism evidence="4">
    <name type="scientific">marine sediment metagenome</name>
    <dbReference type="NCBI Taxonomy" id="412755"/>
    <lineage>
        <taxon>unclassified sequences</taxon>
        <taxon>metagenomes</taxon>
        <taxon>ecological metagenomes</taxon>
    </lineage>
</organism>
<dbReference type="InterPro" id="IPR002510">
    <property type="entry name" value="Metalloprtase-TldD/E_N"/>
</dbReference>
<comment type="caution">
    <text evidence="4">The sequence shown here is derived from an EMBL/GenBank/DDBJ whole genome shotgun (WGS) entry which is preliminary data.</text>
</comment>
<feature type="domain" description="Metalloprotease TldD/E C-terminal" evidence="2">
    <location>
        <begin position="235"/>
        <end position="447"/>
    </location>
</feature>
<dbReference type="AlphaFoldDB" id="A0A0F9L819"/>
<dbReference type="Gene3D" id="3.30.2290.10">
    <property type="entry name" value="PmbA/TldD superfamily"/>
    <property type="match status" value="1"/>
</dbReference>
<dbReference type="SUPFAM" id="SSF111283">
    <property type="entry name" value="Putative modulator of DNA gyrase, PmbA/TldD"/>
    <property type="match status" value="1"/>
</dbReference>
<dbReference type="InterPro" id="IPR047657">
    <property type="entry name" value="PmbA"/>
</dbReference>
<name>A0A0F9L819_9ZZZZ</name>
<dbReference type="PANTHER" id="PTHR43421">
    <property type="entry name" value="METALLOPROTEASE PMBA"/>
    <property type="match status" value="1"/>
</dbReference>
<dbReference type="GO" id="GO:0008237">
    <property type="term" value="F:metallopeptidase activity"/>
    <property type="evidence" value="ECO:0007669"/>
    <property type="project" value="InterPro"/>
</dbReference>
<dbReference type="Pfam" id="PF19289">
    <property type="entry name" value="PmbA_TldD_3rd"/>
    <property type="match status" value="1"/>
</dbReference>
<evidence type="ECO:0000259" key="1">
    <source>
        <dbReference type="Pfam" id="PF01523"/>
    </source>
</evidence>
<dbReference type="Pfam" id="PF01523">
    <property type="entry name" value="PmbA_TldD_1st"/>
    <property type="match status" value="1"/>
</dbReference>
<proteinExistence type="predicted"/>
<sequence>MEKRKKPMKLKELAEGLVTFGKVNGADEVEISILDGYEFSVDVRLGKTENLVEAGSRALGLKVIKDKKTAFASSSDLSKEALEQLVRNAIKRTKLASPDEFSGLPTLSKKRVDIPSLKLFDPEIPSLDSAKKIALATETERIALKDKRITNSHGASFETREIRIVFANSNGFLEEYEQTFCGLSIGLLAGGTDNQVEDYWSSSKLHFKELDSPEEVAKKAVERTVRQIKPRKIKTQKVPVIFEPTMTSWLLGFLFGCVSGVSIYQKTSFLVDKLGKRIGNERVTVYDDGLMPGRLGTRPFDAEGVPSQKTLVMDKGILKNYLCNTYAARKLKLRSTGSSSGTSVSPSNFYLQAGNTSPEKIVSSLEKGLILIRTIGHGFNPVTGDISRGAFGLWVEKGEIVYPVSEITISGNLGEILNNIEVVGNDLDFRSSLAGPTIKVKELTVAGQ</sequence>
<dbReference type="InterPro" id="IPR036059">
    <property type="entry name" value="TldD/PmbA_sf"/>
</dbReference>
<dbReference type="GO" id="GO:0006508">
    <property type="term" value="P:proteolysis"/>
    <property type="evidence" value="ECO:0007669"/>
    <property type="project" value="InterPro"/>
</dbReference>
<protein>
    <recommendedName>
        <fullName evidence="5">TldD/PmbA family protein</fullName>
    </recommendedName>
</protein>
<feature type="domain" description="Metalloprotease TldD/E central" evidence="3">
    <location>
        <begin position="123"/>
        <end position="227"/>
    </location>
</feature>